<evidence type="ECO:0000256" key="3">
    <source>
        <dbReference type="ARBA" id="ARBA00023004"/>
    </source>
</evidence>
<evidence type="ECO:0000259" key="6">
    <source>
        <dbReference type="PROSITE" id="PS51007"/>
    </source>
</evidence>
<feature type="signal peptide" evidence="5">
    <location>
        <begin position="1"/>
        <end position="22"/>
    </location>
</feature>
<dbReference type="eggNOG" id="COG3245">
    <property type="taxonomic scope" value="Bacteria"/>
</dbReference>
<dbReference type="GO" id="GO:0046872">
    <property type="term" value="F:metal ion binding"/>
    <property type="evidence" value="ECO:0007669"/>
    <property type="project" value="UniProtKB-KW"/>
</dbReference>
<dbReference type="SUPFAM" id="SSF46626">
    <property type="entry name" value="Cytochrome c"/>
    <property type="match status" value="1"/>
</dbReference>
<dbReference type="PANTHER" id="PTHR40942">
    <property type="match status" value="1"/>
</dbReference>
<dbReference type="PATRIC" id="fig|45067.4.peg.2278"/>
<accession>A0A0W0VGM2</accession>
<comment type="caution">
    <text evidence="7">The sequence shown here is derived from an EMBL/GenBank/DDBJ whole genome shotgun (WGS) entry which is preliminary data.</text>
</comment>
<evidence type="ECO:0000313" key="8">
    <source>
        <dbReference type="Proteomes" id="UP000054869"/>
    </source>
</evidence>
<gene>
    <name evidence="7" type="primary">cyc</name>
    <name evidence="7" type="ORF">Llan_2169</name>
</gene>
<dbReference type="InterPro" id="IPR009056">
    <property type="entry name" value="Cyt_c-like_dom"/>
</dbReference>
<keyword evidence="5" id="KW-0732">Signal</keyword>
<keyword evidence="8" id="KW-1185">Reference proteome</keyword>
<proteinExistence type="predicted"/>
<dbReference type="Pfam" id="PF13442">
    <property type="entry name" value="Cytochrome_CBB3"/>
    <property type="match status" value="1"/>
</dbReference>
<evidence type="ECO:0000256" key="4">
    <source>
        <dbReference type="PROSITE-ProRule" id="PRU00433"/>
    </source>
</evidence>
<dbReference type="GO" id="GO:0020037">
    <property type="term" value="F:heme binding"/>
    <property type="evidence" value="ECO:0007669"/>
    <property type="project" value="InterPro"/>
</dbReference>
<dbReference type="Gene3D" id="1.10.760.10">
    <property type="entry name" value="Cytochrome c-like domain"/>
    <property type="match status" value="1"/>
</dbReference>
<keyword evidence="1 4" id="KW-0349">Heme</keyword>
<organism evidence="7 8">
    <name type="scientific">Legionella lansingensis</name>
    <dbReference type="NCBI Taxonomy" id="45067"/>
    <lineage>
        <taxon>Bacteria</taxon>
        <taxon>Pseudomonadati</taxon>
        <taxon>Pseudomonadota</taxon>
        <taxon>Gammaproteobacteria</taxon>
        <taxon>Legionellales</taxon>
        <taxon>Legionellaceae</taxon>
        <taxon>Legionella</taxon>
    </lineage>
</organism>
<dbReference type="GO" id="GO:0009055">
    <property type="term" value="F:electron transfer activity"/>
    <property type="evidence" value="ECO:0007669"/>
    <property type="project" value="InterPro"/>
</dbReference>
<dbReference type="PANTHER" id="PTHR40942:SF4">
    <property type="entry name" value="CYTOCHROME C5"/>
    <property type="match status" value="1"/>
</dbReference>
<dbReference type="PROSITE" id="PS51007">
    <property type="entry name" value="CYTC"/>
    <property type="match status" value="1"/>
</dbReference>
<reference evidence="7 8" key="1">
    <citation type="submission" date="2015-11" db="EMBL/GenBank/DDBJ databases">
        <title>Genomic analysis of 38 Legionella species identifies large and diverse effector repertoires.</title>
        <authorList>
            <person name="Burstein D."/>
            <person name="Amaro F."/>
            <person name="Zusman T."/>
            <person name="Lifshitz Z."/>
            <person name="Cohen O."/>
            <person name="Gilbert J.A."/>
            <person name="Pupko T."/>
            <person name="Shuman H.A."/>
            <person name="Segal G."/>
        </authorList>
    </citation>
    <scope>NUCLEOTIDE SEQUENCE [LARGE SCALE GENOMIC DNA]</scope>
    <source>
        <strain evidence="7 8">ATCC 49751</strain>
    </source>
</reference>
<dbReference type="AlphaFoldDB" id="A0A0W0VGM2"/>
<dbReference type="EMBL" id="LNYI01000053">
    <property type="protein sequence ID" value="KTD19317.1"/>
    <property type="molecule type" value="Genomic_DNA"/>
</dbReference>
<evidence type="ECO:0000256" key="5">
    <source>
        <dbReference type="SAM" id="SignalP"/>
    </source>
</evidence>
<dbReference type="STRING" id="45067.Llan_2169"/>
<evidence type="ECO:0000313" key="7">
    <source>
        <dbReference type="EMBL" id="KTD19317.1"/>
    </source>
</evidence>
<evidence type="ECO:0000256" key="2">
    <source>
        <dbReference type="ARBA" id="ARBA00022723"/>
    </source>
</evidence>
<dbReference type="InterPro" id="IPR036909">
    <property type="entry name" value="Cyt_c-like_dom_sf"/>
</dbReference>
<dbReference type="OrthoDB" id="9814708at2"/>
<dbReference type="Proteomes" id="UP000054869">
    <property type="component" value="Unassembled WGS sequence"/>
</dbReference>
<keyword evidence="3 4" id="KW-0408">Iron</keyword>
<evidence type="ECO:0000256" key="1">
    <source>
        <dbReference type="ARBA" id="ARBA00022617"/>
    </source>
</evidence>
<name>A0A0W0VGM2_9GAMM</name>
<feature type="chain" id="PRO_5006914788" evidence="5">
    <location>
        <begin position="23"/>
        <end position="134"/>
    </location>
</feature>
<feature type="domain" description="Cytochrome c" evidence="6">
    <location>
        <begin position="35"/>
        <end position="116"/>
    </location>
</feature>
<sequence>MYWNCKMILILGWLMASFCYSASHHPQDFLKQIQGTPNEGEQIVQHFCANCHALKPLIDVGAPRIGEKEDWQVRLQKGIGDILQHTLEGINAMPPRGGCFECTDQQLVLAIVAMLPEEFRASFLLALKDHKKYN</sequence>
<keyword evidence="2 4" id="KW-0479">Metal-binding</keyword>
<protein>
    <submittedName>
        <fullName evidence="7">Cytochrome c5</fullName>
    </submittedName>
</protein>